<accession>A0A7S4CXM1</accession>
<protein>
    <submittedName>
        <fullName evidence="1">Uncharacterized protein</fullName>
    </submittedName>
</protein>
<sequence>MLYDVEHLHLNLKRSQRCFFSTPIPEWKRASNASQYWTRGAEYNSAVPIAHQTCLPFCSEVNLFSYCQEDGYTSWRWHGCSNSAHATSEQPRKTARSLHQAPGQCRAVNTGQPQTKSLDVCCDEPTTRHLIWGVGIGRPNAVSAVALLLSPCKRATGS</sequence>
<evidence type="ECO:0000313" key="1">
    <source>
        <dbReference type="EMBL" id="CAE0809537.1"/>
    </source>
</evidence>
<gene>
    <name evidence="1" type="ORF">EGYM00163_LOCUS20669</name>
</gene>
<organism evidence="1">
    <name type="scientific">Eutreptiella gymnastica</name>
    <dbReference type="NCBI Taxonomy" id="73025"/>
    <lineage>
        <taxon>Eukaryota</taxon>
        <taxon>Discoba</taxon>
        <taxon>Euglenozoa</taxon>
        <taxon>Euglenida</taxon>
        <taxon>Spirocuta</taxon>
        <taxon>Euglenophyceae</taxon>
        <taxon>Eutreptiales</taxon>
        <taxon>Eutreptiaceae</taxon>
        <taxon>Eutreptiella</taxon>
    </lineage>
</organism>
<reference evidence="1" key="1">
    <citation type="submission" date="2021-01" db="EMBL/GenBank/DDBJ databases">
        <authorList>
            <person name="Corre E."/>
            <person name="Pelletier E."/>
            <person name="Niang G."/>
            <person name="Scheremetjew M."/>
            <person name="Finn R."/>
            <person name="Kale V."/>
            <person name="Holt S."/>
            <person name="Cochrane G."/>
            <person name="Meng A."/>
            <person name="Brown T."/>
            <person name="Cohen L."/>
        </authorList>
    </citation>
    <scope>NUCLEOTIDE SEQUENCE</scope>
    <source>
        <strain evidence="1">CCMP1594</strain>
    </source>
</reference>
<dbReference type="EMBL" id="HBJA01058403">
    <property type="protein sequence ID" value="CAE0809537.1"/>
    <property type="molecule type" value="Transcribed_RNA"/>
</dbReference>
<name>A0A7S4CXM1_9EUGL</name>
<dbReference type="AlphaFoldDB" id="A0A7S4CXM1"/>
<proteinExistence type="predicted"/>